<dbReference type="InterPro" id="IPR000157">
    <property type="entry name" value="TIR_dom"/>
</dbReference>
<dbReference type="EMBL" id="LWBO01000010">
    <property type="protein sequence ID" value="OQP49594.1"/>
    <property type="molecule type" value="Genomic_DNA"/>
</dbReference>
<evidence type="ECO:0000313" key="2">
    <source>
        <dbReference type="EMBL" id="OQP49594.1"/>
    </source>
</evidence>
<keyword evidence="3" id="KW-1185">Reference proteome</keyword>
<comment type="caution">
    <text evidence="2">The sequence shown here is derived from an EMBL/GenBank/DDBJ whole genome shotgun (WGS) entry which is preliminary data.</text>
</comment>
<proteinExistence type="predicted"/>
<dbReference type="SUPFAM" id="SSF52200">
    <property type="entry name" value="Toll/Interleukin receptor TIR domain"/>
    <property type="match status" value="1"/>
</dbReference>
<evidence type="ECO:0000313" key="3">
    <source>
        <dbReference type="Proteomes" id="UP000192277"/>
    </source>
</evidence>
<dbReference type="RefSeq" id="WP_014220011.1">
    <property type="nucleotide sequence ID" value="NZ_LWBO01000010.1"/>
</dbReference>
<reference evidence="2 3" key="1">
    <citation type="submission" date="2016-04" db="EMBL/GenBank/DDBJ databases">
        <authorList>
            <person name="Chen L."/>
            <person name="Zhuang W."/>
            <person name="Wang G."/>
        </authorList>
    </citation>
    <scope>NUCLEOTIDE SEQUENCE [LARGE SCALE GENOMIC DNA]</scope>
    <source>
        <strain evidence="3">GR20</strain>
    </source>
</reference>
<evidence type="ECO:0000259" key="1">
    <source>
        <dbReference type="Pfam" id="PF13676"/>
    </source>
</evidence>
<protein>
    <recommendedName>
        <fullName evidence="1">TIR domain-containing protein</fullName>
    </recommendedName>
</protein>
<dbReference type="InterPro" id="IPR035897">
    <property type="entry name" value="Toll_tir_struct_dom_sf"/>
</dbReference>
<dbReference type="Proteomes" id="UP000192277">
    <property type="component" value="Unassembled WGS sequence"/>
</dbReference>
<feature type="domain" description="TIR" evidence="1">
    <location>
        <begin position="6"/>
        <end position="117"/>
    </location>
</feature>
<organism evidence="2 3">
    <name type="scientific">Niastella koreensis</name>
    <dbReference type="NCBI Taxonomy" id="354356"/>
    <lineage>
        <taxon>Bacteria</taxon>
        <taxon>Pseudomonadati</taxon>
        <taxon>Bacteroidota</taxon>
        <taxon>Chitinophagia</taxon>
        <taxon>Chitinophagales</taxon>
        <taxon>Chitinophagaceae</taxon>
        <taxon>Niastella</taxon>
    </lineage>
</organism>
<dbReference type="Gene3D" id="3.40.50.10140">
    <property type="entry name" value="Toll/interleukin-1 receptor homology (TIR) domain"/>
    <property type="match status" value="1"/>
</dbReference>
<dbReference type="Pfam" id="PF13676">
    <property type="entry name" value="TIR_2"/>
    <property type="match status" value="1"/>
</dbReference>
<sequence>MLNKYFISHSTADNRFIEEEIIPLLRAMNIETWYSKNDIRSATEWERSIKYGLEHSDGVILIMSHNSSKSDYVKDEVSWAIDKRPGKLLPVMISDCDPIDFHIRLPRIQYINYKEDERTARINLIGLLKSLENAQKRLFTIKGKWTGHAFQIFGNEALESPLTLEVWQIDNNSISGNLIVLHPKFGEAAFTLTGSCAFEKFFQYNYYSQQPSVIQFGAMLLELDPLGIEFKGKFVGYGAYSGKIITGDIHLKKN</sequence>
<gene>
    <name evidence="2" type="ORF">A4D02_28810</name>
</gene>
<name>A0ABX3NYW2_9BACT</name>
<accession>A0ABX3NYW2</accession>